<evidence type="ECO:0000256" key="5">
    <source>
        <dbReference type="ARBA" id="ARBA00023136"/>
    </source>
</evidence>
<evidence type="ECO:0000256" key="3">
    <source>
        <dbReference type="ARBA" id="ARBA00022692"/>
    </source>
</evidence>
<organism evidence="8 9">
    <name type="scientific">Rhizobium leguminosarum</name>
    <dbReference type="NCBI Taxonomy" id="384"/>
    <lineage>
        <taxon>Bacteria</taxon>
        <taxon>Pseudomonadati</taxon>
        <taxon>Pseudomonadota</taxon>
        <taxon>Alphaproteobacteria</taxon>
        <taxon>Hyphomicrobiales</taxon>
        <taxon>Rhizobiaceae</taxon>
        <taxon>Rhizobium/Agrobacterium group</taxon>
        <taxon>Rhizobium</taxon>
    </lineage>
</organism>
<dbReference type="InterPro" id="IPR011701">
    <property type="entry name" value="MFS"/>
</dbReference>
<feature type="transmembrane region" description="Helical" evidence="6">
    <location>
        <begin position="21"/>
        <end position="41"/>
    </location>
</feature>
<dbReference type="InterPro" id="IPR036259">
    <property type="entry name" value="MFS_trans_sf"/>
</dbReference>
<gene>
    <name evidence="8" type="ORF">GGE66_003859</name>
</gene>
<dbReference type="Proteomes" id="UP000517187">
    <property type="component" value="Unassembled WGS sequence"/>
</dbReference>
<keyword evidence="2" id="KW-0813">Transport</keyword>
<protein>
    <submittedName>
        <fullName evidence="8">MFS family permease</fullName>
    </submittedName>
</protein>
<dbReference type="AlphaFoldDB" id="A0A7W9ZWF0"/>
<feature type="transmembrane region" description="Helical" evidence="6">
    <location>
        <begin position="307"/>
        <end position="333"/>
    </location>
</feature>
<feature type="transmembrane region" description="Helical" evidence="6">
    <location>
        <begin position="152"/>
        <end position="170"/>
    </location>
</feature>
<feature type="transmembrane region" description="Helical" evidence="6">
    <location>
        <begin position="176"/>
        <end position="196"/>
    </location>
</feature>
<feature type="transmembrane region" description="Helical" evidence="6">
    <location>
        <begin position="88"/>
        <end position="106"/>
    </location>
</feature>
<comment type="caution">
    <text evidence="8">The sequence shown here is derived from an EMBL/GenBank/DDBJ whole genome shotgun (WGS) entry which is preliminary data.</text>
</comment>
<feature type="transmembrane region" description="Helical" evidence="6">
    <location>
        <begin position="281"/>
        <end position="301"/>
    </location>
</feature>
<keyword evidence="4 6" id="KW-1133">Transmembrane helix</keyword>
<dbReference type="GO" id="GO:0022857">
    <property type="term" value="F:transmembrane transporter activity"/>
    <property type="evidence" value="ECO:0007669"/>
    <property type="project" value="InterPro"/>
</dbReference>
<feature type="transmembrane region" description="Helical" evidence="6">
    <location>
        <begin position="118"/>
        <end position="140"/>
    </location>
</feature>
<feature type="transmembrane region" description="Helical" evidence="6">
    <location>
        <begin position="216"/>
        <end position="241"/>
    </location>
</feature>
<name>A0A7W9ZWF0_RHILE</name>
<proteinExistence type="predicted"/>
<evidence type="ECO:0000256" key="2">
    <source>
        <dbReference type="ARBA" id="ARBA00022448"/>
    </source>
</evidence>
<keyword evidence="3 6" id="KW-0812">Transmembrane</keyword>
<evidence type="ECO:0000256" key="4">
    <source>
        <dbReference type="ARBA" id="ARBA00022989"/>
    </source>
</evidence>
<dbReference type="RefSeq" id="WP_184695567.1">
    <property type="nucleotide sequence ID" value="NZ_JACIIJ010000008.1"/>
</dbReference>
<sequence>MRFSSFPGGDADRQAGPKQGLVIQIASSLTIMGAVMIAPMLPKLAAEFAPSSPRAAELVPLVATGPALAIALFAPAAGSLADRLGRKTMLIVGSLLYALFGFMPAVLDDLGSLLAARLAFGCAEAIIMTSCTTLIADYWTGEDRSRYVNRQVVTIGIVGSIFFVLGGTAGETNWRYPFYLYLLPLLLLPFIARTLWEPARRAEQDVRGYTFSRPRILGAVTASYLLVFTGMIASFIVPVMAPGLLVALGTTSSSLIGLCTGLGLLATLVGSLAWPSARRRLGTAGVNVLLLSLLALGLWLLTSAGSYAAVMIAVAVHGLGAGFLVPNAMLPLLQTLSARYRARGVGGFTSALYLGQFASPLIILAFAHGFGGTPQGIPAAINLWAGIVLAIALIWAGVWLLHREKGRRVLPS</sequence>
<dbReference type="Gene3D" id="1.20.1250.20">
    <property type="entry name" value="MFS general substrate transporter like domains"/>
    <property type="match status" value="1"/>
</dbReference>
<dbReference type="CDD" id="cd17473">
    <property type="entry name" value="MFS_arabinose_efflux_permease_like"/>
    <property type="match status" value="1"/>
</dbReference>
<dbReference type="InterPro" id="IPR020846">
    <property type="entry name" value="MFS_dom"/>
</dbReference>
<evidence type="ECO:0000313" key="8">
    <source>
        <dbReference type="EMBL" id="MBB6222874.1"/>
    </source>
</evidence>
<evidence type="ECO:0000313" key="9">
    <source>
        <dbReference type="Proteomes" id="UP000517187"/>
    </source>
</evidence>
<comment type="subcellular location">
    <subcellularLocation>
        <location evidence="1">Endomembrane system</location>
        <topology evidence="1">Multi-pass membrane protein</topology>
    </subcellularLocation>
</comment>
<dbReference type="GO" id="GO:0012505">
    <property type="term" value="C:endomembrane system"/>
    <property type="evidence" value="ECO:0007669"/>
    <property type="project" value="UniProtKB-SubCell"/>
</dbReference>
<accession>A0A7W9ZWF0</accession>
<dbReference type="Pfam" id="PF07690">
    <property type="entry name" value="MFS_1"/>
    <property type="match status" value="1"/>
</dbReference>
<feature type="transmembrane region" description="Helical" evidence="6">
    <location>
        <begin position="253"/>
        <end position="274"/>
    </location>
</feature>
<dbReference type="GO" id="GO:0005886">
    <property type="term" value="C:plasma membrane"/>
    <property type="evidence" value="ECO:0007669"/>
    <property type="project" value="TreeGrafter"/>
</dbReference>
<feature type="transmembrane region" description="Helical" evidence="6">
    <location>
        <begin position="345"/>
        <end position="367"/>
    </location>
</feature>
<reference evidence="8 9" key="1">
    <citation type="submission" date="2020-08" db="EMBL/GenBank/DDBJ databases">
        <title>Genomic Encyclopedia of Type Strains, Phase IV (KMG-V): Genome sequencing to study the core and pangenomes of soil and plant-associated prokaryotes.</title>
        <authorList>
            <person name="Whitman W."/>
        </authorList>
    </citation>
    <scope>NUCLEOTIDE SEQUENCE [LARGE SCALE GENOMIC DNA]</scope>
    <source>
        <strain evidence="8 9">SEMIA 4011</strain>
    </source>
</reference>
<evidence type="ECO:0000259" key="7">
    <source>
        <dbReference type="PROSITE" id="PS50850"/>
    </source>
</evidence>
<keyword evidence="5 6" id="KW-0472">Membrane</keyword>
<evidence type="ECO:0000256" key="6">
    <source>
        <dbReference type="SAM" id="Phobius"/>
    </source>
</evidence>
<dbReference type="PANTHER" id="PTHR23501:SF191">
    <property type="entry name" value="VACUOLAR BASIC AMINO ACID TRANSPORTER 4"/>
    <property type="match status" value="1"/>
</dbReference>
<feature type="domain" description="Major facilitator superfamily (MFS) profile" evidence="7">
    <location>
        <begin position="19"/>
        <end position="404"/>
    </location>
</feature>
<feature type="transmembrane region" description="Helical" evidence="6">
    <location>
        <begin position="61"/>
        <end position="81"/>
    </location>
</feature>
<dbReference type="PANTHER" id="PTHR23501">
    <property type="entry name" value="MAJOR FACILITATOR SUPERFAMILY"/>
    <property type="match status" value="1"/>
</dbReference>
<dbReference type="EMBL" id="JACIIJ010000008">
    <property type="protein sequence ID" value="MBB6222874.1"/>
    <property type="molecule type" value="Genomic_DNA"/>
</dbReference>
<feature type="transmembrane region" description="Helical" evidence="6">
    <location>
        <begin position="379"/>
        <end position="401"/>
    </location>
</feature>
<evidence type="ECO:0000256" key="1">
    <source>
        <dbReference type="ARBA" id="ARBA00004127"/>
    </source>
</evidence>
<dbReference type="SUPFAM" id="SSF103473">
    <property type="entry name" value="MFS general substrate transporter"/>
    <property type="match status" value="1"/>
</dbReference>
<dbReference type="PROSITE" id="PS50850">
    <property type="entry name" value="MFS"/>
    <property type="match status" value="1"/>
</dbReference>